<keyword evidence="1" id="KW-0472">Membrane</keyword>
<reference evidence="2 3" key="1">
    <citation type="journal article" date="2020" name="Viruses">
        <title>Diversity and Host Interactions Among Virulent and Temperate Baltic Sea Flavobacterium Phages.</title>
        <authorList>
            <person name="Nilsson E."/>
            <person name="Bayfield O.W."/>
            <person name="Lundin D."/>
            <person name="Antson A.A."/>
            <person name="Holmfeldt K."/>
        </authorList>
    </citation>
    <scope>NUCLEOTIDE SEQUENCE [LARGE SCALE GENOMIC DNA]</scope>
</reference>
<accession>A0A6B9LP36</accession>
<protein>
    <submittedName>
        <fullName evidence="2">Uncharacterized protein</fullName>
    </submittedName>
</protein>
<gene>
    <name evidence="2" type="ORF">stinky91_gp066</name>
</gene>
<dbReference type="Proteomes" id="UP000464888">
    <property type="component" value="Segment"/>
</dbReference>
<feature type="transmembrane region" description="Helical" evidence="1">
    <location>
        <begin position="94"/>
        <end position="112"/>
    </location>
</feature>
<keyword evidence="1" id="KW-0812">Transmembrane</keyword>
<keyword evidence="3" id="KW-1185">Reference proteome</keyword>
<organism evidence="2 3">
    <name type="scientific">Flavobacterium phage vB_FspS_stinky9-1</name>
    <dbReference type="NCBI Taxonomy" id="2686277"/>
    <lineage>
        <taxon>Viruses</taxon>
        <taxon>Duplodnaviria</taxon>
        <taxon>Heunggongvirae</taxon>
        <taxon>Uroviricota</taxon>
        <taxon>Caudoviricetes</taxon>
        <taxon>Lillamyvirus</taxon>
        <taxon>Lillamyvirus stinky</taxon>
    </lineage>
</organism>
<feature type="transmembrane region" description="Helical" evidence="1">
    <location>
        <begin position="118"/>
        <end position="140"/>
    </location>
</feature>
<sequence length="146" mass="17264">MASVPRCSLCRFTQVLEEKVKDYKKSFLVYSVFFVLLVELFSNIVNYIYIPTSKGYDFYSDFIYILLTQLCLLLFSTSLFLWRERLHFCLRKATATLFLSLYYLFGFLAVLFCFSANMYFQFVNTSLIILAVMLFVQSLYAKNYVN</sequence>
<evidence type="ECO:0000313" key="3">
    <source>
        <dbReference type="Proteomes" id="UP000464888"/>
    </source>
</evidence>
<proteinExistence type="predicted"/>
<evidence type="ECO:0000256" key="1">
    <source>
        <dbReference type="SAM" id="Phobius"/>
    </source>
</evidence>
<name>A0A6B9LP36_9CAUD</name>
<evidence type="ECO:0000313" key="2">
    <source>
        <dbReference type="EMBL" id="QHB40928.1"/>
    </source>
</evidence>
<feature type="transmembrane region" description="Helical" evidence="1">
    <location>
        <begin position="27"/>
        <end position="50"/>
    </location>
</feature>
<keyword evidence="1" id="KW-1133">Transmembrane helix</keyword>
<feature type="transmembrane region" description="Helical" evidence="1">
    <location>
        <begin position="62"/>
        <end position="82"/>
    </location>
</feature>
<dbReference type="EMBL" id="MN812238">
    <property type="protein sequence ID" value="QHB40928.1"/>
    <property type="molecule type" value="Genomic_DNA"/>
</dbReference>